<evidence type="ECO:0000256" key="1">
    <source>
        <dbReference type="SAM" id="MobiDB-lite"/>
    </source>
</evidence>
<feature type="region of interest" description="Disordered" evidence="1">
    <location>
        <begin position="94"/>
        <end position="140"/>
    </location>
</feature>
<feature type="compositionally biased region" description="Basic and acidic residues" evidence="1">
    <location>
        <begin position="175"/>
        <end position="187"/>
    </location>
</feature>
<evidence type="ECO:0000256" key="2">
    <source>
        <dbReference type="SAM" id="Phobius"/>
    </source>
</evidence>
<dbReference type="InParanoid" id="A0A5J5EB94"/>
<comment type="caution">
    <text evidence="3">The sequence shown here is derived from an EMBL/GenBank/DDBJ whole genome shotgun (WGS) entry which is preliminary data.</text>
</comment>
<dbReference type="AlphaFoldDB" id="A0A5J5EB94"/>
<protein>
    <recommendedName>
        <fullName evidence="5">Mid2 domain-containing protein</fullName>
    </recommendedName>
</protein>
<dbReference type="OrthoDB" id="5411678at2759"/>
<dbReference type="Proteomes" id="UP000326924">
    <property type="component" value="Unassembled WGS sequence"/>
</dbReference>
<keyword evidence="2" id="KW-0812">Transmembrane</keyword>
<organism evidence="3 4">
    <name type="scientific">Sphaerosporella brunnea</name>
    <dbReference type="NCBI Taxonomy" id="1250544"/>
    <lineage>
        <taxon>Eukaryota</taxon>
        <taxon>Fungi</taxon>
        <taxon>Dikarya</taxon>
        <taxon>Ascomycota</taxon>
        <taxon>Pezizomycotina</taxon>
        <taxon>Pezizomycetes</taxon>
        <taxon>Pezizales</taxon>
        <taxon>Pyronemataceae</taxon>
        <taxon>Sphaerosporella</taxon>
    </lineage>
</organism>
<feature type="region of interest" description="Disordered" evidence="1">
    <location>
        <begin position="174"/>
        <end position="244"/>
    </location>
</feature>
<feature type="compositionally biased region" description="Low complexity" evidence="1">
    <location>
        <begin position="1"/>
        <end position="74"/>
    </location>
</feature>
<evidence type="ECO:0000313" key="4">
    <source>
        <dbReference type="Proteomes" id="UP000326924"/>
    </source>
</evidence>
<keyword evidence="2" id="KW-0472">Membrane</keyword>
<sequence>MSTNTTVPDTSPSSPPTTLLPSTTEPRPTTSQTPPITSTTSTAPPTTAPTTSTPPATTATTRPPPQTTADTPTSKITTIVLTTSQSGTTIFLTSTSTSLPTDTPGTLLPSTAGGSTSASSSAGPNVSSVPSTGGNGSSSGLNGTGKVVVAVVVPIVGVALIAIALLFLWKKRRRDRENSEMRRKEVEDYGFNPNSPPIAGGATSSNGDEGPYEMQEGSVGYRGWGSTRKTSNMGSTAVPSSVGTAQPLSPVGMVFPEGAYDNGNGYAGVATSPTTATFPIGNAPSEGGMSNAPLINSSPGARPATADSAIVAAMTATQGPIGPDNGIHRGISNASSNYSTATHSDQSDIGIPAGRYEAPYYGVDGGYDDVHNYSGRYDDGHNYQPYPPPVIREVQARRNTQIETPTNTHFPQQGNSGIAQNF</sequence>
<feature type="transmembrane region" description="Helical" evidence="2">
    <location>
        <begin position="147"/>
        <end position="169"/>
    </location>
</feature>
<evidence type="ECO:0000313" key="3">
    <source>
        <dbReference type="EMBL" id="KAA8892725.1"/>
    </source>
</evidence>
<feature type="region of interest" description="Disordered" evidence="1">
    <location>
        <begin position="1"/>
        <end position="75"/>
    </location>
</feature>
<reference evidence="3 4" key="1">
    <citation type="submission" date="2019-09" db="EMBL/GenBank/DDBJ databases">
        <title>Draft genome of the ectomycorrhizal ascomycete Sphaerosporella brunnea.</title>
        <authorList>
            <consortium name="DOE Joint Genome Institute"/>
            <person name="Benucci G.M."/>
            <person name="Marozzi G."/>
            <person name="Antonielli L."/>
            <person name="Sanchez S."/>
            <person name="Marco P."/>
            <person name="Wang X."/>
            <person name="Falini L.B."/>
            <person name="Barry K."/>
            <person name="Haridas S."/>
            <person name="Lipzen A."/>
            <person name="Labutti K."/>
            <person name="Grigoriev I.V."/>
            <person name="Murat C."/>
            <person name="Martin F."/>
            <person name="Albertini E."/>
            <person name="Donnini D."/>
            <person name="Bonito G."/>
        </authorList>
    </citation>
    <scope>NUCLEOTIDE SEQUENCE [LARGE SCALE GENOMIC DNA]</scope>
    <source>
        <strain evidence="3 4">Sb_GMNB300</strain>
    </source>
</reference>
<name>A0A5J5EB94_9PEZI</name>
<keyword evidence="2" id="KW-1133">Transmembrane helix</keyword>
<evidence type="ECO:0008006" key="5">
    <source>
        <dbReference type="Google" id="ProtNLM"/>
    </source>
</evidence>
<feature type="compositionally biased region" description="Polar residues" evidence="1">
    <location>
        <begin position="227"/>
        <end position="244"/>
    </location>
</feature>
<keyword evidence="4" id="KW-1185">Reference proteome</keyword>
<dbReference type="EMBL" id="VXIS01000616">
    <property type="protein sequence ID" value="KAA8892725.1"/>
    <property type="molecule type" value="Genomic_DNA"/>
</dbReference>
<accession>A0A5J5EB94</accession>
<gene>
    <name evidence="3" type="ORF">FN846DRAFT_982264</name>
</gene>
<proteinExistence type="predicted"/>